<dbReference type="HAMAP" id="MF_01256">
    <property type="entry name" value="YfiT_hydrol"/>
    <property type="match status" value="1"/>
</dbReference>
<proteinExistence type="inferred from homology"/>
<comment type="cofactor">
    <cofactor evidence="5">
        <name>Zn(2+)</name>
        <dbReference type="ChEBI" id="CHEBI:29105"/>
    </cofactor>
    <text evidence="5">Binds 1 zinc ion per subunit.</text>
</comment>
<feature type="binding site" evidence="5">
    <location>
        <position position="66"/>
    </location>
    <ligand>
        <name>Zn(2+)</name>
        <dbReference type="ChEBI" id="CHEBI:29105"/>
    </ligand>
</feature>
<evidence type="ECO:0000256" key="1">
    <source>
        <dbReference type="ARBA" id="ARBA00022490"/>
    </source>
</evidence>
<keyword evidence="3 5" id="KW-0378">Hydrolase</keyword>
<dbReference type="InterPro" id="IPR024775">
    <property type="entry name" value="DinB-like"/>
</dbReference>
<feature type="binding site" evidence="5">
    <location>
        <position position="158"/>
    </location>
    <ligand>
        <name>Zn(2+)</name>
        <dbReference type="ChEBI" id="CHEBI:29105"/>
    </ligand>
</feature>
<evidence type="ECO:0000256" key="5">
    <source>
        <dbReference type="HAMAP-Rule" id="MF_01256"/>
    </source>
</evidence>
<keyword evidence="4 5" id="KW-0862">Zinc</keyword>
<dbReference type="EC" id="3.-.-.-" evidence="5"/>
<keyword evidence="7" id="KW-0808">Transferase</keyword>
<accession>A0A940NLV0</accession>
<dbReference type="GO" id="GO:0005737">
    <property type="term" value="C:cytoplasm"/>
    <property type="evidence" value="ECO:0007669"/>
    <property type="project" value="UniProtKB-SubCell"/>
</dbReference>
<comment type="caution">
    <text evidence="7">The sequence shown here is derived from an EMBL/GenBank/DDBJ whole genome shotgun (WGS) entry which is preliminary data.</text>
</comment>
<dbReference type="GO" id="GO:0016787">
    <property type="term" value="F:hydrolase activity"/>
    <property type="evidence" value="ECO:0007669"/>
    <property type="project" value="UniProtKB-UniRule"/>
</dbReference>
<keyword evidence="2 5" id="KW-0479">Metal-binding</keyword>
<keyword evidence="8" id="KW-1185">Reference proteome</keyword>
<sequence>MSEQLKYPIGKFEKPINMTEEQKEIWISKISQFPNELKRVVIQLNDEQLNCPYREGGWTVRQVVHHLADSHLNAITRFKLALTENEPTIKPYDEVAWANLPDVNSDLSSSFAILEGLHSRWTHLLRSLTNEDFNRTFFHPESNEHVQLEYALGLYAWHGEHHLNHITSLCERNGWVIEK</sequence>
<reference evidence="7" key="1">
    <citation type="submission" date="2021-04" db="EMBL/GenBank/DDBJ databases">
        <title>Genome seq and assembly of Bacillus sp.</title>
        <authorList>
            <person name="Chhetri G."/>
        </authorList>
    </citation>
    <scope>NUCLEOTIDE SEQUENCE</scope>
    <source>
        <strain evidence="7">RG28</strain>
    </source>
</reference>
<dbReference type="AlphaFoldDB" id="A0A940NLV0"/>
<dbReference type="Gene3D" id="1.20.120.450">
    <property type="entry name" value="dinb family like domain"/>
    <property type="match status" value="1"/>
</dbReference>
<dbReference type="InterPro" id="IPR034660">
    <property type="entry name" value="DinB/YfiT-like"/>
</dbReference>
<evidence type="ECO:0000256" key="2">
    <source>
        <dbReference type="ARBA" id="ARBA00022723"/>
    </source>
</evidence>
<organism evidence="7 8">
    <name type="scientific">Gottfriedia endophytica</name>
    <dbReference type="NCBI Taxonomy" id="2820819"/>
    <lineage>
        <taxon>Bacteria</taxon>
        <taxon>Bacillati</taxon>
        <taxon>Bacillota</taxon>
        <taxon>Bacilli</taxon>
        <taxon>Bacillales</taxon>
        <taxon>Bacillaceae</taxon>
        <taxon>Gottfriedia</taxon>
    </lineage>
</organism>
<gene>
    <name evidence="7" type="primary">bstA</name>
    <name evidence="7" type="ORF">J5Y03_01720</name>
</gene>
<dbReference type="SUPFAM" id="SSF109854">
    <property type="entry name" value="DinB/YfiT-like putative metalloenzymes"/>
    <property type="match status" value="1"/>
</dbReference>
<comment type="function">
    <text evidence="5">Possible metal-dependent hydrolase.</text>
</comment>
<keyword evidence="1 5" id="KW-0963">Cytoplasm</keyword>
<dbReference type="GO" id="GO:0016740">
    <property type="term" value="F:transferase activity"/>
    <property type="evidence" value="ECO:0007669"/>
    <property type="project" value="UniProtKB-KW"/>
</dbReference>
<dbReference type="NCBIfam" id="NF009807">
    <property type="entry name" value="PRK13291.1"/>
    <property type="match status" value="1"/>
</dbReference>
<feature type="domain" description="DinB-like" evidence="6">
    <location>
        <begin position="34"/>
        <end position="166"/>
    </location>
</feature>
<comment type="subunit">
    <text evidence="5">Homodimer.</text>
</comment>
<evidence type="ECO:0000256" key="4">
    <source>
        <dbReference type="ARBA" id="ARBA00022833"/>
    </source>
</evidence>
<dbReference type="Proteomes" id="UP000682134">
    <property type="component" value="Unassembled WGS sequence"/>
</dbReference>
<dbReference type="GO" id="GO:0008270">
    <property type="term" value="F:zinc ion binding"/>
    <property type="evidence" value="ECO:0007669"/>
    <property type="project" value="UniProtKB-UniRule"/>
</dbReference>
<dbReference type="Pfam" id="PF12867">
    <property type="entry name" value="DinB_2"/>
    <property type="match status" value="1"/>
</dbReference>
<evidence type="ECO:0000313" key="7">
    <source>
        <dbReference type="EMBL" id="MBP0723900.1"/>
    </source>
</evidence>
<name>A0A940NLV0_9BACI</name>
<evidence type="ECO:0000259" key="6">
    <source>
        <dbReference type="Pfam" id="PF12867"/>
    </source>
</evidence>
<evidence type="ECO:0000256" key="3">
    <source>
        <dbReference type="ARBA" id="ARBA00022801"/>
    </source>
</evidence>
<dbReference type="EMBL" id="JAGIYQ010000001">
    <property type="protein sequence ID" value="MBP0723900.1"/>
    <property type="molecule type" value="Genomic_DNA"/>
</dbReference>
<evidence type="ECO:0000313" key="8">
    <source>
        <dbReference type="Proteomes" id="UP000682134"/>
    </source>
</evidence>
<protein>
    <recommendedName>
        <fullName evidence="5">Putative metal-dependent hydrolase J5Y03_01720</fullName>
        <ecNumber evidence="5">3.-.-.-</ecNumber>
    </recommendedName>
</protein>
<comment type="similarity">
    <text evidence="5">Belongs to the metal hydrolase YfiT family.</text>
</comment>
<comment type="subcellular location">
    <subcellularLocation>
        <location evidence="5">Cytoplasm</location>
    </subcellularLocation>
</comment>
<dbReference type="InterPro" id="IPR023774">
    <property type="entry name" value="Put_metal_dep_hydrolase_YfiT"/>
</dbReference>
<feature type="binding site" evidence="5">
    <location>
        <position position="162"/>
    </location>
    <ligand>
        <name>Zn(2+)</name>
        <dbReference type="ChEBI" id="CHEBI:29105"/>
    </ligand>
</feature>
<dbReference type="RefSeq" id="WP_209401785.1">
    <property type="nucleotide sequence ID" value="NZ_JAGIYQ010000001.1"/>
</dbReference>